<evidence type="ECO:0000313" key="3">
    <source>
        <dbReference type="Proteomes" id="UP000281553"/>
    </source>
</evidence>
<dbReference type="EMBL" id="UYRU01046760">
    <property type="protein sequence ID" value="VDN09300.1"/>
    <property type="molecule type" value="Genomic_DNA"/>
</dbReference>
<reference evidence="2 3" key="1">
    <citation type="submission" date="2018-11" db="EMBL/GenBank/DDBJ databases">
        <authorList>
            <consortium name="Pathogen Informatics"/>
        </authorList>
    </citation>
    <scope>NUCLEOTIDE SEQUENCE [LARGE SCALE GENOMIC DNA]</scope>
</reference>
<evidence type="ECO:0000256" key="1">
    <source>
        <dbReference type="SAM" id="MobiDB-lite"/>
    </source>
</evidence>
<feature type="region of interest" description="Disordered" evidence="1">
    <location>
        <begin position="1"/>
        <end position="30"/>
    </location>
</feature>
<organism evidence="2 3">
    <name type="scientific">Dibothriocephalus latus</name>
    <name type="common">Fish tapeworm</name>
    <name type="synonym">Diphyllobothrium latum</name>
    <dbReference type="NCBI Taxonomy" id="60516"/>
    <lineage>
        <taxon>Eukaryota</taxon>
        <taxon>Metazoa</taxon>
        <taxon>Spiralia</taxon>
        <taxon>Lophotrochozoa</taxon>
        <taxon>Platyhelminthes</taxon>
        <taxon>Cestoda</taxon>
        <taxon>Eucestoda</taxon>
        <taxon>Diphyllobothriidea</taxon>
        <taxon>Diphyllobothriidae</taxon>
        <taxon>Dibothriocephalus</taxon>
    </lineage>
</organism>
<protein>
    <submittedName>
        <fullName evidence="2">Uncharacterized protein</fullName>
    </submittedName>
</protein>
<proteinExistence type="predicted"/>
<name>A0A3P7L7B2_DIBLA</name>
<feature type="compositionally biased region" description="Polar residues" evidence="1">
    <location>
        <begin position="1"/>
        <end position="21"/>
    </location>
</feature>
<dbReference type="AlphaFoldDB" id="A0A3P7L7B2"/>
<accession>A0A3P7L7B2</accession>
<keyword evidence="3" id="KW-1185">Reference proteome</keyword>
<gene>
    <name evidence="2" type="ORF">DILT_LOCUS5131</name>
</gene>
<evidence type="ECO:0000313" key="2">
    <source>
        <dbReference type="EMBL" id="VDN09300.1"/>
    </source>
</evidence>
<dbReference type="Proteomes" id="UP000281553">
    <property type="component" value="Unassembled WGS sequence"/>
</dbReference>
<sequence>MNRSVNCSLPSSTSFRANESPTSLSSSASSSLSTSAVSSVAAALTTSTTAAISNGAQLANENPELGRPPLGSPYFREVIGLPGGSLARQQRRVRSASGANMPLLSFIDRPTKMARTGAEELRNPSADLAFSVHSLTGIDCSPSAENQQHHIKNESGDVVSAASAAVAPFSSSQLAGGEADPNIDSKKSFLNEIALGFGNFLQLYSQHTASALLRNCSKSGTDVACAAAAIASFTLMKATPLSSSCPNTHPPPPPHVILCDLLADLISRASNRGRYFIMAIK</sequence>